<dbReference type="SMART" id="SM00343">
    <property type="entry name" value="ZnF_C2HC"/>
    <property type="match status" value="1"/>
</dbReference>
<dbReference type="PANTHER" id="PTHR42648:SF11">
    <property type="entry name" value="TRANSPOSON TY4-P GAG-POL POLYPROTEIN"/>
    <property type="match status" value="1"/>
</dbReference>
<keyword evidence="5" id="KW-0808">Transferase</keyword>
<dbReference type="Pfam" id="PF00098">
    <property type="entry name" value="zf-CCHC"/>
    <property type="match status" value="1"/>
</dbReference>
<dbReference type="GO" id="GO:0005634">
    <property type="term" value="C:nucleus"/>
    <property type="evidence" value="ECO:0007669"/>
    <property type="project" value="UniProtKB-ARBA"/>
</dbReference>
<reference evidence="26" key="1">
    <citation type="journal article" date="2019" name="G3 (Bethesda)">
        <title>Genome Assemblies of Two Rare Opportunistic Yeast Pathogens: Diutina rugosa (syn. Candida rugosa) and Trichomonascus ciferrii (syn. Candida ciferrii).</title>
        <authorList>
            <person name="Mixao V."/>
            <person name="Saus E."/>
            <person name="Hansen A.P."/>
            <person name="Lass-Florl C."/>
            <person name="Gabaldon T."/>
        </authorList>
    </citation>
    <scope>NUCLEOTIDE SEQUENCE</scope>
    <source>
        <strain evidence="26">CBS 4856</strain>
    </source>
</reference>
<keyword evidence="6" id="KW-0548">Nucleotidyltransferase</keyword>
<dbReference type="InterPro" id="IPR001878">
    <property type="entry name" value="Znf_CCHC"/>
</dbReference>
<keyword evidence="16" id="KW-0238">DNA-binding</keyword>
<keyword evidence="15" id="KW-0239">DNA-directed DNA polymerase</keyword>
<keyword evidence="7" id="KW-0540">Nuclease</keyword>
<dbReference type="SUPFAM" id="SSF53098">
    <property type="entry name" value="Ribonuclease H-like"/>
    <property type="match status" value="1"/>
</dbReference>
<evidence type="ECO:0000256" key="14">
    <source>
        <dbReference type="ARBA" id="ARBA00022918"/>
    </source>
</evidence>
<evidence type="ECO:0000256" key="7">
    <source>
        <dbReference type="ARBA" id="ARBA00022722"/>
    </source>
</evidence>
<keyword evidence="22" id="KW-0863">Zinc-finger</keyword>
<evidence type="ECO:0000256" key="3">
    <source>
        <dbReference type="ARBA" id="ARBA00022490"/>
    </source>
</evidence>
<keyword evidence="4" id="KW-0815">Transposition</keyword>
<dbReference type="GO" id="GO:0003964">
    <property type="term" value="F:RNA-directed DNA polymerase activity"/>
    <property type="evidence" value="ECO:0007669"/>
    <property type="project" value="UniProtKB-KW"/>
</dbReference>
<evidence type="ECO:0000256" key="4">
    <source>
        <dbReference type="ARBA" id="ARBA00022578"/>
    </source>
</evidence>
<keyword evidence="8" id="KW-0479">Metal-binding</keyword>
<dbReference type="OrthoDB" id="4345481at2759"/>
<dbReference type="AlphaFoldDB" id="A0A642V870"/>
<evidence type="ECO:0000256" key="12">
    <source>
        <dbReference type="ARBA" id="ARBA00022884"/>
    </source>
</evidence>
<dbReference type="GO" id="GO:0003677">
    <property type="term" value="F:DNA binding"/>
    <property type="evidence" value="ECO:0007669"/>
    <property type="project" value="UniProtKB-KW"/>
</dbReference>
<feature type="domain" description="CCHC-type" evidence="24">
    <location>
        <begin position="141"/>
        <end position="158"/>
    </location>
</feature>
<evidence type="ECO:0000313" key="26">
    <source>
        <dbReference type="EMBL" id="KAA8911815.1"/>
    </source>
</evidence>
<keyword evidence="13" id="KW-0229">DNA integration</keyword>
<dbReference type="GO" id="GO:0004523">
    <property type="term" value="F:RNA-DNA hybrid ribonuclease activity"/>
    <property type="evidence" value="ECO:0007669"/>
    <property type="project" value="UniProtKB-EC"/>
</dbReference>
<keyword evidence="12" id="KW-0694">RNA-binding</keyword>
<evidence type="ECO:0000256" key="20">
    <source>
        <dbReference type="ARBA" id="ARBA00048173"/>
    </source>
</evidence>
<feature type="region of interest" description="Disordered" evidence="23">
    <location>
        <begin position="1"/>
        <end position="26"/>
    </location>
</feature>
<feature type="domain" description="Integrase catalytic" evidence="25">
    <location>
        <begin position="295"/>
        <end position="463"/>
    </location>
</feature>
<comment type="catalytic activity">
    <reaction evidence="21">
        <text>DNA(n) + a 2'-deoxyribonucleoside 5'-triphosphate = DNA(n+1) + diphosphate</text>
        <dbReference type="Rhea" id="RHEA:22508"/>
        <dbReference type="Rhea" id="RHEA-COMP:17339"/>
        <dbReference type="Rhea" id="RHEA-COMP:17340"/>
        <dbReference type="ChEBI" id="CHEBI:33019"/>
        <dbReference type="ChEBI" id="CHEBI:61560"/>
        <dbReference type="ChEBI" id="CHEBI:173112"/>
        <dbReference type="EC" id="2.7.7.7"/>
    </reaction>
</comment>
<dbReference type="GO" id="GO:0008270">
    <property type="term" value="F:zinc ion binding"/>
    <property type="evidence" value="ECO:0007669"/>
    <property type="project" value="UniProtKB-KW"/>
</dbReference>
<evidence type="ECO:0000256" key="19">
    <source>
        <dbReference type="ARBA" id="ARBA00025615"/>
    </source>
</evidence>
<dbReference type="InterPro" id="IPR036397">
    <property type="entry name" value="RNaseH_sf"/>
</dbReference>
<dbReference type="PROSITE" id="PS50994">
    <property type="entry name" value="INTEGRASE"/>
    <property type="match status" value="1"/>
</dbReference>
<evidence type="ECO:0000256" key="1">
    <source>
        <dbReference type="ARBA" id="ARBA00000077"/>
    </source>
</evidence>
<sequence>MGLSENSHDNYSLKGPEGCQIESKGGNSHPDLVMEIIKAKFQKPNHNFLIKDLEELGMGVFVDHSSDESQHSNHALYEHLVTRDIDKPNVRELAKIIAEYPEEKMLGNHREGKEMALLVTPGKQGGSKEGFGSGQKKKDNRKCYKCGEVGHFNKKCPKYNGGGPVAYAVSDNAWTIGNGKDGTFADSASTGHVWTSKKDLVDFVPRSRPLVRHPMRNGGVLSFENDKVWLNYENKRKLFGVSPDGDSGLMIVNGNAVCESSKVKENVKLNLSDRELRHQRLGHLGERMLSKIMHYTSAPLQLIVTDVSGPYEHSIGDYRYFMTIIDDYSRFVEVFLLRRKSEATDSLLHFINQMHIKFKNNGDYRVGKIRRGNGGEFTSAYLNEELSKLFIDHQLAVPYTPELNRIAERFNRTVREKAKSMMFHAKLPKKFGEKPFFMLPMSTTVCHTRRLMLFHLSALKEVI</sequence>
<dbReference type="GO" id="GO:0003887">
    <property type="term" value="F:DNA-directed DNA polymerase activity"/>
    <property type="evidence" value="ECO:0007669"/>
    <property type="project" value="UniProtKB-KW"/>
</dbReference>
<keyword evidence="3" id="KW-0963">Cytoplasm</keyword>
<dbReference type="Gene3D" id="3.30.420.10">
    <property type="entry name" value="Ribonuclease H-like superfamily/Ribonuclease H"/>
    <property type="match status" value="1"/>
</dbReference>
<dbReference type="VEuPathDB" id="FungiDB:TRICI_003699"/>
<evidence type="ECO:0000259" key="25">
    <source>
        <dbReference type="PROSITE" id="PS50994"/>
    </source>
</evidence>
<evidence type="ECO:0000256" key="17">
    <source>
        <dbReference type="ARBA" id="ARBA00023172"/>
    </source>
</evidence>
<keyword evidence="11" id="KW-0460">Magnesium</keyword>
<comment type="function">
    <text evidence="19">Integrase (IN) targets the VLP to the nucleus, where a subparticle preintegration complex (PIC) containing at least integrase and the newly synthesized dsDNA copy of the retrotransposon must transit the nuclear membrane. Once in the nucleus, integrase performs the integration of the dsDNA into the host genome.</text>
</comment>
<evidence type="ECO:0000256" key="15">
    <source>
        <dbReference type="ARBA" id="ARBA00022932"/>
    </source>
</evidence>
<keyword evidence="17" id="KW-0233">DNA recombination</keyword>
<name>A0A642V870_9ASCO</name>
<keyword evidence="10" id="KW-0378">Hydrolase</keyword>
<evidence type="ECO:0000256" key="10">
    <source>
        <dbReference type="ARBA" id="ARBA00022801"/>
    </source>
</evidence>
<evidence type="ECO:0000259" key="24">
    <source>
        <dbReference type="PROSITE" id="PS50158"/>
    </source>
</evidence>
<keyword evidence="27" id="KW-1185">Reference proteome</keyword>
<comment type="catalytic activity">
    <reaction evidence="1">
        <text>Endonucleolytic cleavage to 5'-phosphomonoester.</text>
        <dbReference type="EC" id="3.1.26.4"/>
    </reaction>
</comment>
<evidence type="ECO:0000256" key="13">
    <source>
        <dbReference type="ARBA" id="ARBA00022908"/>
    </source>
</evidence>
<evidence type="ECO:0000256" key="2">
    <source>
        <dbReference type="ARBA" id="ARBA00004496"/>
    </source>
</evidence>
<comment type="catalytic activity">
    <reaction evidence="20">
        <text>DNA(n) + a 2'-deoxyribonucleoside 5'-triphosphate = DNA(n+1) + diphosphate</text>
        <dbReference type="Rhea" id="RHEA:22508"/>
        <dbReference type="Rhea" id="RHEA-COMP:17339"/>
        <dbReference type="Rhea" id="RHEA-COMP:17340"/>
        <dbReference type="ChEBI" id="CHEBI:33019"/>
        <dbReference type="ChEBI" id="CHEBI:61560"/>
        <dbReference type="ChEBI" id="CHEBI:173112"/>
        <dbReference type="EC" id="2.7.7.49"/>
    </reaction>
</comment>
<protein>
    <submittedName>
        <fullName evidence="26">Uncharacterized protein</fullName>
    </submittedName>
</protein>
<dbReference type="PANTHER" id="PTHR42648">
    <property type="entry name" value="TRANSPOSASE, PUTATIVE-RELATED"/>
    <property type="match status" value="1"/>
</dbReference>
<evidence type="ECO:0000256" key="8">
    <source>
        <dbReference type="ARBA" id="ARBA00022723"/>
    </source>
</evidence>
<comment type="caution">
    <text evidence="26">The sequence shown here is derived from an EMBL/GenBank/DDBJ whole genome shotgun (WGS) entry which is preliminary data.</text>
</comment>
<comment type="subcellular location">
    <subcellularLocation>
        <location evidence="2">Cytoplasm</location>
    </subcellularLocation>
</comment>
<dbReference type="InterPro" id="IPR012337">
    <property type="entry name" value="RNaseH-like_sf"/>
</dbReference>
<accession>A0A642V870</accession>
<comment type="function">
    <text evidence="18">Reverse transcriptase/ribonuclease H (RT) is a multifunctional enzyme that catalyzes the conversion of the retro-elements RNA genome into dsDNA within the VLP. The enzyme displays a DNA polymerase activity that can copy either DNA or RNA templates, and a ribonuclease H (RNase H) activity that cleaves the RNA strand of RNA-DNA heteroduplexes during plus-strand synthesis and hydrolyzes RNA primers. The conversion leads to a linear dsDNA copy of the retrotransposon that includes long terminal repeats (LTRs) at both ends.</text>
</comment>
<dbReference type="PROSITE" id="PS50158">
    <property type="entry name" value="ZF_CCHC"/>
    <property type="match status" value="1"/>
</dbReference>
<dbReference type="EMBL" id="SWFS01000271">
    <property type="protein sequence ID" value="KAA8911815.1"/>
    <property type="molecule type" value="Genomic_DNA"/>
</dbReference>
<dbReference type="Gene3D" id="4.10.60.10">
    <property type="entry name" value="Zinc finger, CCHC-type"/>
    <property type="match status" value="1"/>
</dbReference>
<keyword evidence="9" id="KW-0255">Endonuclease</keyword>
<dbReference type="Proteomes" id="UP000761534">
    <property type="component" value="Unassembled WGS sequence"/>
</dbReference>
<evidence type="ECO:0000256" key="23">
    <source>
        <dbReference type="SAM" id="MobiDB-lite"/>
    </source>
</evidence>
<keyword evidence="14" id="KW-0695">RNA-directed DNA polymerase</keyword>
<evidence type="ECO:0000256" key="18">
    <source>
        <dbReference type="ARBA" id="ARBA00025590"/>
    </source>
</evidence>
<gene>
    <name evidence="26" type="ORF">TRICI_003699</name>
</gene>
<dbReference type="GO" id="GO:0006310">
    <property type="term" value="P:DNA recombination"/>
    <property type="evidence" value="ECO:0007669"/>
    <property type="project" value="UniProtKB-KW"/>
</dbReference>
<dbReference type="SUPFAM" id="SSF57756">
    <property type="entry name" value="Retrovirus zinc finger-like domains"/>
    <property type="match status" value="1"/>
</dbReference>
<evidence type="ECO:0000256" key="21">
    <source>
        <dbReference type="ARBA" id="ARBA00049244"/>
    </source>
</evidence>
<evidence type="ECO:0000256" key="11">
    <source>
        <dbReference type="ARBA" id="ARBA00022842"/>
    </source>
</evidence>
<dbReference type="InterPro" id="IPR001584">
    <property type="entry name" value="Integrase_cat-core"/>
</dbReference>
<organism evidence="26 27">
    <name type="scientific">Trichomonascus ciferrii</name>
    <dbReference type="NCBI Taxonomy" id="44093"/>
    <lineage>
        <taxon>Eukaryota</taxon>
        <taxon>Fungi</taxon>
        <taxon>Dikarya</taxon>
        <taxon>Ascomycota</taxon>
        <taxon>Saccharomycotina</taxon>
        <taxon>Dipodascomycetes</taxon>
        <taxon>Dipodascales</taxon>
        <taxon>Trichomonascaceae</taxon>
        <taxon>Trichomonascus</taxon>
        <taxon>Trichomonascus ciferrii complex</taxon>
    </lineage>
</organism>
<dbReference type="InterPro" id="IPR039537">
    <property type="entry name" value="Retrotran_Ty1/copia-like"/>
</dbReference>
<dbReference type="GO" id="GO:0015074">
    <property type="term" value="P:DNA integration"/>
    <property type="evidence" value="ECO:0007669"/>
    <property type="project" value="UniProtKB-KW"/>
</dbReference>
<evidence type="ECO:0000256" key="9">
    <source>
        <dbReference type="ARBA" id="ARBA00022759"/>
    </source>
</evidence>
<keyword evidence="22" id="KW-0862">Zinc</keyword>
<evidence type="ECO:0000256" key="5">
    <source>
        <dbReference type="ARBA" id="ARBA00022679"/>
    </source>
</evidence>
<evidence type="ECO:0000256" key="22">
    <source>
        <dbReference type="PROSITE-ProRule" id="PRU00047"/>
    </source>
</evidence>
<evidence type="ECO:0000313" key="27">
    <source>
        <dbReference type="Proteomes" id="UP000761534"/>
    </source>
</evidence>
<dbReference type="GO" id="GO:0003723">
    <property type="term" value="F:RNA binding"/>
    <property type="evidence" value="ECO:0007669"/>
    <property type="project" value="UniProtKB-KW"/>
</dbReference>
<proteinExistence type="predicted"/>
<evidence type="ECO:0000256" key="6">
    <source>
        <dbReference type="ARBA" id="ARBA00022695"/>
    </source>
</evidence>
<dbReference type="InterPro" id="IPR036875">
    <property type="entry name" value="Znf_CCHC_sf"/>
</dbReference>
<dbReference type="GO" id="GO:0005737">
    <property type="term" value="C:cytoplasm"/>
    <property type="evidence" value="ECO:0007669"/>
    <property type="project" value="UniProtKB-SubCell"/>
</dbReference>
<evidence type="ECO:0000256" key="16">
    <source>
        <dbReference type="ARBA" id="ARBA00023125"/>
    </source>
</evidence>
<dbReference type="GO" id="GO:0032196">
    <property type="term" value="P:transposition"/>
    <property type="evidence" value="ECO:0007669"/>
    <property type="project" value="UniProtKB-KW"/>
</dbReference>